<keyword evidence="3" id="KW-1185">Reference proteome</keyword>
<keyword evidence="1" id="KW-0472">Membrane</keyword>
<protein>
    <submittedName>
        <fullName evidence="2">Uncharacterized protein</fullName>
    </submittedName>
</protein>
<reference evidence="3" key="1">
    <citation type="journal article" date="2019" name="Int. J. Syst. Evol. Microbiol.">
        <title>The Global Catalogue of Microorganisms (GCM) 10K type strain sequencing project: providing services to taxonomists for standard genome sequencing and annotation.</title>
        <authorList>
            <consortium name="The Broad Institute Genomics Platform"/>
            <consortium name="The Broad Institute Genome Sequencing Center for Infectious Disease"/>
            <person name="Wu L."/>
            <person name="Ma J."/>
        </authorList>
    </citation>
    <scope>NUCLEOTIDE SEQUENCE [LARGE SCALE GENOMIC DNA]</scope>
    <source>
        <strain evidence="3">CECT 7956</strain>
    </source>
</reference>
<comment type="caution">
    <text evidence="2">The sequence shown here is derived from an EMBL/GenBank/DDBJ whole genome shotgun (WGS) entry which is preliminary data.</text>
</comment>
<gene>
    <name evidence="2" type="ORF">ACFOOI_13590</name>
</gene>
<name>A0ABV7YZF4_9BACT</name>
<dbReference type="EMBL" id="JBHRYQ010000001">
    <property type="protein sequence ID" value="MFC3811690.1"/>
    <property type="molecule type" value="Genomic_DNA"/>
</dbReference>
<keyword evidence="1" id="KW-1133">Transmembrane helix</keyword>
<dbReference type="Proteomes" id="UP001595616">
    <property type="component" value="Unassembled WGS sequence"/>
</dbReference>
<evidence type="ECO:0000313" key="2">
    <source>
        <dbReference type="EMBL" id="MFC3811690.1"/>
    </source>
</evidence>
<sequence>MKKIYKILLIVLGLIIVVLGGLYLAFNEKKPTGIVSKDADTLALKMTTALGKSVWDSTNVIKWTFKGVHTYVWNKKDEQVLVKWDEYEVYLNLKDWQKGKAFENGVAVADKKMDIYRGRAYEFFCNDSFWLMAPFKVFDEGVSRQIVDTPEGQNLLVSYTSGGVTPGDSYLWQIGEDGKPVSYKMWVKIIPIGGVKATWESWIETQKGLFLAQNHKLGSLSLEMENIKTGQSLTAVGESETLFDKIK</sequence>
<accession>A0ABV7YZF4</accession>
<dbReference type="RefSeq" id="WP_379838530.1">
    <property type="nucleotide sequence ID" value="NZ_JBHRYQ010000001.1"/>
</dbReference>
<feature type="transmembrane region" description="Helical" evidence="1">
    <location>
        <begin position="7"/>
        <end position="26"/>
    </location>
</feature>
<organism evidence="2 3">
    <name type="scientific">Lacihabitans lacunae</name>
    <dbReference type="NCBI Taxonomy" id="1028214"/>
    <lineage>
        <taxon>Bacteria</taxon>
        <taxon>Pseudomonadati</taxon>
        <taxon>Bacteroidota</taxon>
        <taxon>Cytophagia</taxon>
        <taxon>Cytophagales</taxon>
        <taxon>Leadbetterellaceae</taxon>
        <taxon>Lacihabitans</taxon>
    </lineage>
</organism>
<evidence type="ECO:0000256" key="1">
    <source>
        <dbReference type="SAM" id="Phobius"/>
    </source>
</evidence>
<evidence type="ECO:0000313" key="3">
    <source>
        <dbReference type="Proteomes" id="UP001595616"/>
    </source>
</evidence>
<proteinExistence type="predicted"/>
<keyword evidence="1" id="KW-0812">Transmembrane</keyword>